<organism evidence="2 3">
    <name type="scientific">Actinoplanes lutulentus</name>
    <dbReference type="NCBI Taxonomy" id="1287878"/>
    <lineage>
        <taxon>Bacteria</taxon>
        <taxon>Bacillati</taxon>
        <taxon>Actinomycetota</taxon>
        <taxon>Actinomycetes</taxon>
        <taxon>Micromonosporales</taxon>
        <taxon>Micromonosporaceae</taxon>
        <taxon>Actinoplanes</taxon>
    </lineage>
</organism>
<feature type="domain" description="Hemerythrin-like" evidence="1">
    <location>
        <begin position="11"/>
        <end position="119"/>
    </location>
</feature>
<sequence>MEAFQTIVSPDIVDVLRAEHLRIRQLCDDVRDQKRGALAALRHAVHLHQLGESAVAHPAVRNSGPAGDAIARACQAQGAELERTVTELERRGFDDGLAAVNRALLDHVTRQERDEFPLLRRHVSTQRLHMMSGTMHDVRVMAG</sequence>
<protein>
    <recommendedName>
        <fullName evidence="1">Hemerythrin-like domain-containing protein</fullName>
    </recommendedName>
</protein>
<comment type="caution">
    <text evidence="2">The sequence shown here is derived from an EMBL/GenBank/DDBJ whole genome shotgun (WGS) entry which is preliminary data.</text>
</comment>
<gene>
    <name evidence="2" type="ORF">B0I29_116153</name>
</gene>
<dbReference type="OrthoDB" id="3212362at2"/>
<keyword evidence="3" id="KW-1185">Reference proteome</keyword>
<name>A0A327Z728_9ACTN</name>
<dbReference type="RefSeq" id="WP_111652547.1">
    <property type="nucleotide sequence ID" value="NZ_JACHWI010000007.1"/>
</dbReference>
<proteinExistence type="predicted"/>
<evidence type="ECO:0000313" key="2">
    <source>
        <dbReference type="EMBL" id="RAK30494.1"/>
    </source>
</evidence>
<dbReference type="AlphaFoldDB" id="A0A327Z728"/>
<evidence type="ECO:0000313" key="3">
    <source>
        <dbReference type="Proteomes" id="UP000249341"/>
    </source>
</evidence>
<reference evidence="2 3" key="1">
    <citation type="submission" date="2018-06" db="EMBL/GenBank/DDBJ databases">
        <title>Genomic Encyclopedia of Type Strains, Phase III (KMG-III): the genomes of soil and plant-associated and newly described type strains.</title>
        <authorList>
            <person name="Whitman W."/>
        </authorList>
    </citation>
    <scope>NUCLEOTIDE SEQUENCE [LARGE SCALE GENOMIC DNA]</scope>
    <source>
        <strain evidence="2 3">CGMCC 4.7090</strain>
    </source>
</reference>
<dbReference type="Gene3D" id="1.20.120.520">
    <property type="entry name" value="nmb1532 protein domain like"/>
    <property type="match status" value="1"/>
</dbReference>
<dbReference type="InterPro" id="IPR012312">
    <property type="entry name" value="Hemerythrin-like"/>
</dbReference>
<accession>A0A327Z728</accession>
<dbReference type="Proteomes" id="UP000249341">
    <property type="component" value="Unassembled WGS sequence"/>
</dbReference>
<evidence type="ECO:0000259" key="1">
    <source>
        <dbReference type="Pfam" id="PF01814"/>
    </source>
</evidence>
<dbReference type="Pfam" id="PF01814">
    <property type="entry name" value="Hemerythrin"/>
    <property type="match status" value="1"/>
</dbReference>
<dbReference type="EMBL" id="QLMJ01000016">
    <property type="protein sequence ID" value="RAK30494.1"/>
    <property type="molecule type" value="Genomic_DNA"/>
</dbReference>